<gene>
    <name evidence="1" type="ORF">LZG35_03830</name>
</gene>
<dbReference type="EMBL" id="JAJVKT010000003">
    <property type="protein sequence ID" value="MCE7507752.1"/>
    <property type="molecule type" value="Genomic_DNA"/>
</dbReference>
<evidence type="ECO:0000313" key="2">
    <source>
        <dbReference type="Proteomes" id="UP001107961"/>
    </source>
</evidence>
<dbReference type="InterPro" id="IPR008554">
    <property type="entry name" value="Glutaredoxin-like"/>
</dbReference>
<dbReference type="RefSeq" id="WP_233925082.1">
    <property type="nucleotide sequence ID" value="NZ_CP169221.1"/>
</dbReference>
<dbReference type="AlphaFoldDB" id="A0A9Q3ZGU5"/>
<dbReference type="Pfam" id="PF05768">
    <property type="entry name" value="Glrx-like"/>
    <property type="match status" value="1"/>
</dbReference>
<sequence length="78" mass="8847">MTVTLYTTLGCHLCERARDMLLTVDPLLAIEAVDIAEDDDLIARYGERIPVLRRGEQELAWPFGLLDVRAFLMGERQA</sequence>
<keyword evidence="2" id="KW-1185">Reference proteome</keyword>
<dbReference type="Proteomes" id="UP001107961">
    <property type="component" value="Unassembled WGS sequence"/>
</dbReference>
<name>A0A9Q3ZGU5_9GAMM</name>
<dbReference type="Gene3D" id="3.40.30.10">
    <property type="entry name" value="Glutaredoxin"/>
    <property type="match status" value="1"/>
</dbReference>
<evidence type="ECO:0000313" key="1">
    <source>
        <dbReference type="EMBL" id="MCE7507752.1"/>
    </source>
</evidence>
<dbReference type="InterPro" id="IPR036249">
    <property type="entry name" value="Thioredoxin-like_sf"/>
</dbReference>
<proteinExistence type="predicted"/>
<accession>A0A9Q3ZGU5</accession>
<organism evidence="1 2">
    <name type="scientific">Alloalcanivorax xenomutans</name>
    <dbReference type="NCBI Taxonomy" id="1094342"/>
    <lineage>
        <taxon>Bacteria</taxon>
        <taxon>Pseudomonadati</taxon>
        <taxon>Pseudomonadota</taxon>
        <taxon>Gammaproteobacteria</taxon>
        <taxon>Oceanospirillales</taxon>
        <taxon>Alcanivoracaceae</taxon>
        <taxon>Alloalcanivorax</taxon>
    </lineage>
</organism>
<reference evidence="1" key="1">
    <citation type="submission" date="2022-01" db="EMBL/GenBank/DDBJ databases">
        <authorList>
            <person name="Karlyshev A.V."/>
            <person name="Jaspars M."/>
        </authorList>
    </citation>
    <scope>NUCLEOTIDE SEQUENCE</scope>
    <source>
        <strain evidence="1">AGSA3-2</strain>
    </source>
</reference>
<comment type="caution">
    <text evidence="1">The sequence shown here is derived from an EMBL/GenBank/DDBJ whole genome shotgun (WGS) entry which is preliminary data.</text>
</comment>
<protein>
    <submittedName>
        <fullName evidence="1">Glutaredoxin family protein</fullName>
    </submittedName>
</protein>
<dbReference type="SUPFAM" id="SSF52833">
    <property type="entry name" value="Thioredoxin-like"/>
    <property type="match status" value="1"/>
</dbReference>